<evidence type="ECO:0000313" key="8">
    <source>
        <dbReference type="EMBL" id="KAI1881153.1"/>
    </source>
</evidence>
<evidence type="ECO:0000259" key="7">
    <source>
        <dbReference type="PROSITE" id="PS51387"/>
    </source>
</evidence>
<keyword evidence="3" id="KW-0285">Flavoprotein</keyword>
<dbReference type="GO" id="GO:0016491">
    <property type="term" value="F:oxidoreductase activity"/>
    <property type="evidence" value="ECO:0007669"/>
    <property type="project" value="UniProtKB-KW"/>
</dbReference>
<dbReference type="EMBL" id="JAFIMR010000002">
    <property type="protein sequence ID" value="KAI1881153.1"/>
    <property type="molecule type" value="Genomic_DNA"/>
</dbReference>
<dbReference type="InterPro" id="IPR036318">
    <property type="entry name" value="FAD-bd_PCMH-like_sf"/>
</dbReference>
<dbReference type="InterPro" id="IPR016167">
    <property type="entry name" value="FAD-bd_PCMH_sub1"/>
</dbReference>
<dbReference type="PANTHER" id="PTHR42973">
    <property type="entry name" value="BINDING OXIDOREDUCTASE, PUTATIVE (AFU_ORTHOLOGUE AFUA_1G17690)-RELATED"/>
    <property type="match status" value="1"/>
</dbReference>
<keyword evidence="9" id="KW-1185">Reference proteome</keyword>
<feature type="domain" description="FAD-binding PCMH-type" evidence="7">
    <location>
        <begin position="71"/>
        <end position="250"/>
    </location>
</feature>
<dbReference type="SUPFAM" id="SSF56176">
    <property type="entry name" value="FAD-binding/transporter-associated domain-like"/>
    <property type="match status" value="1"/>
</dbReference>
<evidence type="ECO:0000256" key="6">
    <source>
        <dbReference type="SAM" id="MobiDB-lite"/>
    </source>
</evidence>
<evidence type="ECO:0000256" key="5">
    <source>
        <dbReference type="ARBA" id="ARBA00023002"/>
    </source>
</evidence>
<feature type="region of interest" description="Disordered" evidence="6">
    <location>
        <begin position="556"/>
        <end position="614"/>
    </location>
</feature>
<comment type="caution">
    <text evidence="8">The sequence shown here is derived from an EMBL/GenBank/DDBJ whole genome shotgun (WGS) entry which is preliminary data.</text>
</comment>
<evidence type="ECO:0000256" key="4">
    <source>
        <dbReference type="ARBA" id="ARBA00022827"/>
    </source>
</evidence>
<evidence type="ECO:0000256" key="3">
    <source>
        <dbReference type="ARBA" id="ARBA00022630"/>
    </source>
</evidence>
<proteinExistence type="inferred from homology"/>
<feature type="region of interest" description="Disordered" evidence="6">
    <location>
        <begin position="1"/>
        <end position="28"/>
    </location>
</feature>
<gene>
    <name evidence="8" type="ORF">JX265_001393</name>
</gene>
<dbReference type="GO" id="GO:0071949">
    <property type="term" value="F:FAD binding"/>
    <property type="evidence" value="ECO:0007669"/>
    <property type="project" value="InterPro"/>
</dbReference>
<evidence type="ECO:0000313" key="9">
    <source>
        <dbReference type="Proteomes" id="UP000829685"/>
    </source>
</evidence>
<dbReference type="InterPro" id="IPR016166">
    <property type="entry name" value="FAD-bd_PCMH"/>
</dbReference>
<dbReference type="Pfam" id="PF08031">
    <property type="entry name" value="BBE"/>
    <property type="match status" value="1"/>
</dbReference>
<keyword evidence="4" id="KW-0274">FAD</keyword>
<protein>
    <recommendedName>
        <fullName evidence="7">FAD-binding PCMH-type domain-containing protein</fullName>
    </recommendedName>
</protein>
<dbReference type="InterPro" id="IPR012951">
    <property type="entry name" value="BBE"/>
</dbReference>
<dbReference type="PANTHER" id="PTHR42973:SF39">
    <property type="entry name" value="FAD-BINDING PCMH-TYPE DOMAIN-CONTAINING PROTEIN"/>
    <property type="match status" value="1"/>
</dbReference>
<dbReference type="Gene3D" id="3.40.462.20">
    <property type="match status" value="1"/>
</dbReference>
<comment type="cofactor">
    <cofactor evidence="1">
        <name>FAD</name>
        <dbReference type="ChEBI" id="CHEBI:57692"/>
    </cofactor>
</comment>
<evidence type="ECO:0000256" key="1">
    <source>
        <dbReference type="ARBA" id="ARBA00001974"/>
    </source>
</evidence>
<dbReference type="InterPro" id="IPR016169">
    <property type="entry name" value="FAD-bd_PCMH_sub2"/>
</dbReference>
<dbReference type="Proteomes" id="UP000829685">
    <property type="component" value="Unassembled WGS sequence"/>
</dbReference>
<dbReference type="InterPro" id="IPR006094">
    <property type="entry name" value="Oxid_FAD_bind_N"/>
</dbReference>
<dbReference type="Gene3D" id="3.30.465.10">
    <property type="match status" value="1"/>
</dbReference>
<evidence type="ECO:0000256" key="2">
    <source>
        <dbReference type="ARBA" id="ARBA00005466"/>
    </source>
</evidence>
<keyword evidence="5" id="KW-0560">Oxidoreductase</keyword>
<organism evidence="8 9">
    <name type="scientific">Neoarthrinium moseri</name>
    <dbReference type="NCBI Taxonomy" id="1658444"/>
    <lineage>
        <taxon>Eukaryota</taxon>
        <taxon>Fungi</taxon>
        <taxon>Dikarya</taxon>
        <taxon>Ascomycota</taxon>
        <taxon>Pezizomycotina</taxon>
        <taxon>Sordariomycetes</taxon>
        <taxon>Xylariomycetidae</taxon>
        <taxon>Amphisphaeriales</taxon>
        <taxon>Apiosporaceae</taxon>
        <taxon>Neoarthrinium</taxon>
    </lineage>
</organism>
<dbReference type="AlphaFoldDB" id="A0A9P9WXY4"/>
<comment type="similarity">
    <text evidence="2">Belongs to the oxygen-dependent FAD-linked oxidoreductase family.</text>
</comment>
<dbReference type="InterPro" id="IPR050416">
    <property type="entry name" value="FAD-linked_Oxidoreductase"/>
</dbReference>
<dbReference type="PROSITE" id="PS51387">
    <property type="entry name" value="FAD_PCMH"/>
    <property type="match status" value="1"/>
</dbReference>
<dbReference type="Pfam" id="PF01565">
    <property type="entry name" value="FAD_binding_4"/>
    <property type="match status" value="1"/>
</dbReference>
<dbReference type="Gene3D" id="3.30.43.10">
    <property type="entry name" value="Uridine Diphospho-n-acetylenolpyruvylglucosamine Reductase, domain 2"/>
    <property type="match status" value="1"/>
</dbReference>
<reference evidence="8" key="1">
    <citation type="submission" date="2021-03" db="EMBL/GenBank/DDBJ databases">
        <title>Revisited historic fungal species revealed as producer of novel bioactive compounds through whole genome sequencing and comparative genomics.</title>
        <authorList>
            <person name="Vignolle G.A."/>
            <person name="Hochenegger N."/>
            <person name="Mach R.L."/>
            <person name="Mach-Aigner A.R."/>
            <person name="Javad Rahimi M."/>
            <person name="Salim K.A."/>
            <person name="Chan C.M."/>
            <person name="Lim L.B.L."/>
            <person name="Cai F."/>
            <person name="Druzhinina I.S."/>
            <person name="U'Ren J.M."/>
            <person name="Derntl C."/>
        </authorList>
    </citation>
    <scope>NUCLEOTIDE SEQUENCE</scope>
    <source>
        <strain evidence="8">TUCIM 5799</strain>
    </source>
</reference>
<accession>A0A9P9WXY4</accession>
<sequence>MLPSKPKGPASCAKRKDGPLTVNKSGDSKKKAKLNLITELINLLKARSIPVHTPGDPEYERSVANPNLMYRFSRPHLVVQPERYTQVQYLVREANRLGIHITIKNGGHSYAGSSTTDQGVLLDLLKLNKVLLDVETKTMTLGGGALWGSAYKALIDGRNDGYVVNGGRCPNVGVSGFILGGGLGPFTRTLGMGCDSLKQATIVLADGKKITVKDSDEPTSRKGMLFWALCGAGGGNFGVVVEIKLGVSKLQNPQGVIVAGRYTWNPTAEDKNDFLSTMVRFYTHNWPDRMTIDSTWVCDLRLPEGRDVGVRFLVYFDGNEHEYRKQISKGVIHKGLAEQLKRRSLPEKSTRFLHETLVSQWYEETRQSFPKTRQWSLFTSFAFLNDEETIKSVTAIIQSEMDDFKQQFKGERAMATFTFIHSGGQATTKPDWATAFRWRQTAYQAYIQILWEDKWLERDMRGFHQRFRKRVKPFSISGHAGYINFPDRSLKPDVHEKVYYGKNRQKLQLIKKICDPDNYFSWPLGVRLPEQTASSSGGRVDGTDEREQLANAFLAAEEEEGSSASDSESVDEEGQTDDIAGQQWESGAGNPSDDWLGKNGFPSSLWGPLDNRGQ</sequence>
<name>A0A9P9WXY4_9PEZI</name>